<dbReference type="InterPro" id="IPR050574">
    <property type="entry name" value="HPF/YfiA_ribosome-assoc"/>
</dbReference>
<keyword evidence="2" id="KW-0963">Cytoplasm</keyword>
<dbReference type="Gene3D" id="3.30.160.100">
    <property type="entry name" value="Ribosome hibernation promotion factor-like"/>
    <property type="match status" value="1"/>
</dbReference>
<dbReference type="PANTHER" id="PTHR33231:SF1">
    <property type="entry name" value="30S RIBOSOMAL PROTEIN"/>
    <property type="match status" value="1"/>
</dbReference>
<keyword evidence="5" id="KW-1185">Reference proteome</keyword>
<feature type="domain" description="Sigma 54 modulation/S30EA ribosomal protein C-terminal" evidence="3">
    <location>
        <begin position="113"/>
        <end position="168"/>
    </location>
</feature>
<dbReference type="InterPro" id="IPR036567">
    <property type="entry name" value="RHF-like"/>
</dbReference>
<comment type="similarity">
    <text evidence="2">Belongs to the HPF/YfiA ribosome-associated protein family. Long HPF subfamily.</text>
</comment>
<dbReference type="RefSeq" id="WP_235322112.1">
    <property type="nucleotide sequence ID" value="NZ_JAFBIT010000001.1"/>
</dbReference>
<dbReference type="InterPro" id="IPR003489">
    <property type="entry name" value="RHF/RaiA"/>
</dbReference>
<dbReference type="InterPro" id="IPR038416">
    <property type="entry name" value="Ribosom_S30AE_C_sf"/>
</dbReference>
<dbReference type="SUPFAM" id="SSF69754">
    <property type="entry name" value="Ribosome binding protein Y (YfiA homologue)"/>
    <property type="match status" value="1"/>
</dbReference>
<organism evidence="4 5">
    <name type="scientific">Anaeromassilibacillus senegalensis</name>
    <dbReference type="NCBI Taxonomy" id="1673717"/>
    <lineage>
        <taxon>Bacteria</taxon>
        <taxon>Bacillati</taxon>
        <taxon>Bacillota</taxon>
        <taxon>Clostridia</taxon>
        <taxon>Eubacteriales</taxon>
        <taxon>Acutalibacteraceae</taxon>
        <taxon>Anaeromassilibacillus</taxon>
    </lineage>
</organism>
<sequence length="173" mass="20143">MNITIVGRKVNLRENFKVLVQRKLAKFDRIFDTDAEATVTVTLERNRQTVEITIKQRGMIYRAEASAPEMNEALDDVVAALGRQIRKNKTRLERAKKVQQFDLTDEYYDEPDEEIEIAKRKTFFVKTMTVEEAILQMNLLGHTFFMFRDDASGEINVVYKRNDGKYGVLEPET</sequence>
<comment type="function">
    <text evidence="2">Required for dimerization of active 70S ribosomes into 100S ribosomes in stationary phase; 100S ribosomes are translationally inactive and sometimes present during exponential growth.</text>
</comment>
<dbReference type="NCBIfam" id="TIGR00741">
    <property type="entry name" value="yfiA"/>
    <property type="match status" value="1"/>
</dbReference>
<dbReference type="Pfam" id="PF16321">
    <property type="entry name" value="Ribosom_S30AE_C"/>
    <property type="match status" value="1"/>
</dbReference>
<dbReference type="CDD" id="cd00552">
    <property type="entry name" value="RaiA"/>
    <property type="match status" value="1"/>
</dbReference>
<dbReference type="Gene3D" id="3.30.505.50">
    <property type="entry name" value="Sigma 54 modulation/S30EA ribosomal protein, C-terminal domain"/>
    <property type="match status" value="1"/>
</dbReference>
<evidence type="ECO:0000256" key="1">
    <source>
        <dbReference type="ARBA" id="ARBA00022845"/>
    </source>
</evidence>
<comment type="caution">
    <text evidence="4">The sequence shown here is derived from an EMBL/GenBank/DDBJ whole genome shotgun (WGS) entry which is preliminary data.</text>
</comment>
<evidence type="ECO:0000313" key="5">
    <source>
        <dbReference type="Proteomes" id="UP001299220"/>
    </source>
</evidence>
<dbReference type="PANTHER" id="PTHR33231">
    <property type="entry name" value="30S RIBOSOMAL PROTEIN"/>
    <property type="match status" value="1"/>
</dbReference>
<dbReference type="InterPro" id="IPR034694">
    <property type="entry name" value="HPF_long/plastid"/>
</dbReference>
<comment type="subcellular location">
    <subcellularLocation>
        <location evidence="2">Cytoplasm</location>
    </subcellularLocation>
</comment>
<evidence type="ECO:0000313" key="4">
    <source>
        <dbReference type="EMBL" id="MCF2651170.1"/>
    </source>
</evidence>
<reference evidence="4 5" key="1">
    <citation type="submission" date="2020-12" db="EMBL/GenBank/DDBJ databases">
        <title>Whole genome sequences of gut porcine anaerobes.</title>
        <authorList>
            <person name="Kubasova T."/>
            <person name="Jahodarova E."/>
            <person name="Rychlik I."/>
        </authorList>
    </citation>
    <scope>NUCLEOTIDE SEQUENCE [LARGE SCALE GENOMIC DNA]</scope>
    <source>
        <strain evidence="4 5">An867</strain>
    </source>
</reference>
<evidence type="ECO:0000259" key="3">
    <source>
        <dbReference type="Pfam" id="PF16321"/>
    </source>
</evidence>
<dbReference type="Proteomes" id="UP001299220">
    <property type="component" value="Unassembled WGS sequence"/>
</dbReference>
<gene>
    <name evidence="4" type="primary">raiA</name>
    <name evidence="2" type="synonym">hpf</name>
    <name evidence="4" type="ORF">JQM67_00905</name>
</gene>
<evidence type="ECO:0000256" key="2">
    <source>
        <dbReference type="HAMAP-Rule" id="MF_00839"/>
    </source>
</evidence>
<dbReference type="EMBL" id="JAFBIT010000001">
    <property type="protein sequence ID" value="MCF2651170.1"/>
    <property type="molecule type" value="Genomic_DNA"/>
</dbReference>
<dbReference type="InterPro" id="IPR032528">
    <property type="entry name" value="Ribosom_S30AE_C"/>
</dbReference>
<keyword evidence="1 2" id="KW-0810">Translation regulation</keyword>
<accession>A0ABS9CJ49</accession>
<dbReference type="HAMAP" id="MF_00839">
    <property type="entry name" value="HPF"/>
    <property type="match status" value="1"/>
</dbReference>
<protein>
    <recommendedName>
        <fullName evidence="2">Ribosome hibernation promoting factor</fullName>
        <shortName evidence="2">HPF</shortName>
    </recommendedName>
</protein>
<name>A0ABS9CJ49_9FIRM</name>
<proteinExistence type="inferred from homology"/>
<comment type="subunit">
    <text evidence="2">Interacts with 100S ribosomes.</text>
</comment>
<dbReference type="Pfam" id="PF02482">
    <property type="entry name" value="Ribosomal_S30AE"/>
    <property type="match status" value="1"/>
</dbReference>